<comment type="catalytic activity">
    <reaction evidence="8">
        <text>ATP + H2O + xenobioticSide 1 = ADP + phosphate + xenobioticSide 2.</text>
        <dbReference type="EC" id="7.6.2.2"/>
    </reaction>
</comment>
<protein>
    <recommendedName>
        <fullName evidence="11">Multidrug resistance ABC transporter ATP-binding and permease protein</fullName>
        <ecNumber evidence="2">7.6.2.2</ecNumber>
    </recommendedName>
</protein>
<evidence type="ECO:0000313" key="16">
    <source>
        <dbReference type="Proteomes" id="UP000216122"/>
    </source>
</evidence>
<evidence type="ECO:0000313" key="15">
    <source>
        <dbReference type="EMBL" id="OYT00108.1"/>
    </source>
</evidence>
<evidence type="ECO:0000256" key="7">
    <source>
        <dbReference type="ARBA" id="ARBA00023136"/>
    </source>
</evidence>
<evidence type="ECO:0000256" key="11">
    <source>
        <dbReference type="ARBA" id="ARBA00072598"/>
    </source>
</evidence>
<reference evidence="15 16" key="2">
    <citation type="submission" date="2017-09" db="EMBL/GenBank/DDBJ databases">
        <title>Tripartite evolution among Lactobacillus johnsonii, Lactobacillus taiwanensis, Lactobacillus reuteri and their rodent host.</title>
        <authorList>
            <person name="Wang T."/>
            <person name="Knowles S."/>
            <person name="Cheng C."/>
        </authorList>
    </citation>
    <scope>NUCLEOTIDE SEQUENCE [LARGE SCALE GENOMIC DNA]</scope>
    <source>
        <strain evidence="15 16">103v</strain>
    </source>
</reference>
<reference evidence="16" key="1">
    <citation type="submission" date="2017-05" db="EMBL/GenBank/DDBJ databases">
        <authorList>
            <person name="Lin X.B."/>
            <person name="Stothard P."/>
            <person name="Tasseva G."/>
            <person name="Walter J."/>
        </authorList>
    </citation>
    <scope>NUCLEOTIDE SEQUENCE [LARGE SCALE GENOMIC DNA]</scope>
    <source>
        <strain evidence="16">103v</strain>
    </source>
</reference>
<evidence type="ECO:0000256" key="8">
    <source>
        <dbReference type="ARBA" id="ARBA00034018"/>
    </source>
</evidence>
<proteinExistence type="inferred from homology"/>
<feature type="transmembrane region" description="Helical" evidence="12">
    <location>
        <begin position="162"/>
        <end position="179"/>
    </location>
</feature>
<comment type="subcellular location">
    <subcellularLocation>
        <location evidence="1">Cell membrane</location>
        <topology evidence="1">Multi-pass membrane protein</topology>
    </subcellularLocation>
</comment>
<keyword evidence="6 12" id="KW-1133">Transmembrane helix</keyword>
<sequence>MNRNKFSFQSFFSLINQLHPQYIKLFVGILLGFISTGANLFVPQLAQKLINNFKSISPTLAILTVVIFIAGLITSALSGLLLGIFGENVVSKLRKQLWQKLLKIPVKYFDDVKTGEISSRLVNDTSQVKDLLTSTLPNAMTSLLQFVGALVIMLAMDWRMTLLMFVAVPLVILVMLPVMNQSRKIGRVRQDELAKFASDSTDVLGEVRLVKSSNGEEHELAKGNRRIDNLYHVGRKEALINSVTQPITNMLMMIMFLGILGYGAIRVMNGAMTMGALVSFLMYLFQIISPIVVISQLFNNMAKTSGATERIQQILAEPEEFVADKAEKDIASAPLKFENVDFAYEEGKPVLRDVSFATKPNAVVAFAGPSGGGKSTIFSLIERFYQPTGGKILIGEENIENVDLAKWREQIGLVSQDAAVMPGTIRDNLTYGLRREVSDEELWDALRMAYADGFVSEMEDQLETEIGERGIKLSGGQRQRIAIARAFLRDPKILMLDEATASLDAESEAMVQKALGDLMQGRTTLVIAHRLSTIVDADKIYFIENGTVSGVGTHQELLKTTPLYAQYVKDQFK</sequence>
<evidence type="ECO:0000256" key="4">
    <source>
        <dbReference type="ARBA" id="ARBA00022741"/>
    </source>
</evidence>
<dbReference type="GO" id="GO:0015421">
    <property type="term" value="F:ABC-type oligopeptide transporter activity"/>
    <property type="evidence" value="ECO:0007669"/>
    <property type="project" value="TreeGrafter"/>
</dbReference>
<gene>
    <name evidence="15" type="ORF">CBG21_10435</name>
</gene>
<keyword evidence="7 12" id="KW-0472">Membrane</keyword>
<dbReference type="InterPro" id="IPR017871">
    <property type="entry name" value="ABC_transporter-like_CS"/>
</dbReference>
<dbReference type="PROSITE" id="PS50893">
    <property type="entry name" value="ABC_TRANSPORTER_2"/>
    <property type="match status" value="1"/>
</dbReference>
<dbReference type="Pfam" id="PF00664">
    <property type="entry name" value="ABC_membrane"/>
    <property type="match status" value="1"/>
</dbReference>
<dbReference type="EMBL" id="NGQC01000099">
    <property type="protein sequence ID" value="OYT00108.1"/>
    <property type="molecule type" value="Genomic_DNA"/>
</dbReference>
<feature type="transmembrane region" description="Helical" evidence="12">
    <location>
        <begin position="62"/>
        <end position="85"/>
    </location>
</feature>
<dbReference type="InterPro" id="IPR039421">
    <property type="entry name" value="Type_1_exporter"/>
</dbReference>
<dbReference type="PANTHER" id="PTHR43394:SF1">
    <property type="entry name" value="ATP-BINDING CASSETTE SUB-FAMILY B MEMBER 10, MITOCHONDRIAL"/>
    <property type="match status" value="1"/>
</dbReference>
<dbReference type="InterPro" id="IPR003439">
    <property type="entry name" value="ABC_transporter-like_ATP-bd"/>
</dbReference>
<dbReference type="InterPro" id="IPR003593">
    <property type="entry name" value="AAA+_ATPase"/>
</dbReference>
<dbReference type="PROSITE" id="PS00211">
    <property type="entry name" value="ABC_TRANSPORTER_1"/>
    <property type="match status" value="1"/>
</dbReference>
<evidence type="ECO:0000256" key="2">
    <source>
        <dbReference type="ARBA" id="ARBA00012191"/>
    </source>
</evidence>
<feature type="transmembrane region" description="Helical" evidence="12">
    <location>
        <begin position="246"/>
        <end position="265"/>
    </location>
</feature>
<comment type="caution">
    <text evidence="15">The sequence shown here is derived from an EMBL/GenBank/DDBJ whole genome shotgun (WGS) entry which is preliminary data.</text>
</comment>
<dbReference type="GO" id="GO:0005524">
    <property type="term" value="F:ATP binding"/>
    <property type="evidence" value="ECO:0007669"/>
    <property type="project" value="UniProtKB-KW"/>
</dbReference>
<dbReference type="EC" id="7.6.2.2" evidence="2"/>
<evidence type="ECO:0000259" key="13">
    <source>
        <dbReference type="PROSITE" id="PS50893"/>
    </source>
</evidence>
<dbReference type="AlphaFoldDB" id="A0A256V942"/>
<evidence type="ECO:0000256" key="9">
    <source>
        <dbReference type="ARBA" id="ARBA00059943"/>
    </source>
</evidence>
<comment type="function">
    <text evidence="9">Efflux transporter for a variety of amphiphilic cationic compounds, including antibiotics.</text>
</comment>
<dbReference type="CDD" id="cd18551">
    <property type="entry name" value="ABC_6TM_LmrA_like"/>
    <property type="match status" value="1"/>
</dbReference>
<keyword evidence="5" id="KW-0067">ATP-binding</keyword>
<keyword evidence="4" id="KW-0547">Nucleotide-binding</keyword>
<dbReference type="InterPro" id="IPR011527">
    <property type="entry name" value="ABC1_TM_dom"/>
</dbReference>
<name>A0A256V942_LIMRT</name>
<evidence type="ECO:0000256" key="10">
    <source>
        <dbReference type="ARBA" id="ARBA00061674"/>
    </source>
</evidence>
<dbReference type="GO" id="GO:0005886">
    <property type="term" value="C:plasma membrane"/>
    <property type="evidence" value="ECO:0007669"/>
    <property type="project" value="UniProtKB-SubCell"/>
</dbReference>
<dbReference type="Gene3D" id="1.20.1560.10">
    <property type="entry name" value="ABC transporter type 1, transmembrane domain"/>
    <property type="match status" value="1"/>
</dbReference>
<evidence type="ECO:0000256" key="5">
    <source>
        <dbReference type="ARBA" id="ARBA00022840"/>
    </source>
</evidence>
<dbReference type="GO" id="GO:0008559">
    <property type="term" value="F:ABC-type xenobiotic transporter activity"/>
    <property type="evidence" value="ECO:0007669"/>
    <property type="project" value="UniProtKB-EC"/>
</dbReference>
<accession>A0A256V942</accession>
<feature type="transmembrane region" description="Helical" evidence="12">
    <location>
        <begin position="271"/>
        <end position="294"/>
    </location>
</feature>
<dbReference type="GO" id="GO:0016887">
    <property type="term" value="F:ATP hydrolysis activity"/>
    <property type="evidence" value="ECO:0007669"/>
    <property type="project" value="InterPro"/>
</dbReference>
<dbReference type="SUPFAM" id="SSF52540">
    <property type="entry name" value="P-loop containing nucleoside triphosphate hydrolases"/>
    <property type="match status" value="1"/>
</dbReference>
<evidence type="ECO:0000256" key="12">
    <source>
        <dbReference type="SAM" id="Phobius"/>
    </source>
</evidence>
<feature type="transmembrane region" description="Helical" evidence="12">
    <location>
        <begin position="136"/>
        <end position="156"/>
    </location>
</feature>
<feature type="domain" description="ABC transmembrane type-1" evidence="14">
    <location>
        <begin position="26"/>
        <end position="303"/>
    </location>
</feature>
<feature type="transmembrane region" description="Helical" evidence="12">
    <location>
        <begin position="21"/>
        <end position="42"/>
    </location>
</feature>
<evidence type="ECO:0000259" key="14">
    <source>
        <dbReference type="PROSITE" id="PS50929"/>
    </source>
</evidence>
<dbReference type="FunFam" id="3.40.50.300:FF:000218">
    <property type="entry name" value="Multidrug ABC transporter ATP-binding protein"/>
    <property type="match status" value="1"/>
</dbReference>
<evidence type="ECO:0000256" key="1">
    <source>
        <dbReference type="ARBA" id="ARBA00004651"/>
    </source>
</evidence>
<organism evidence="15 16">
    <name type="scientific">Limosilactobacillus reuteri</name>
    <name type="common">Lactobacillus reuteri</name>
    <dbReference type="NCBI Taxonomy" id="1598"/>
    <lineage>
        <taxon>Bacteria</taxon>
        <taxon>Bacillati</taxon>
        <taxon>Bacillota</taxon>
        <taxon>Bacilli</taxon>
        <taxon>Lactobacillales</taxon>
        <taxon>Lactobacillaceae</taxon>
        <taxon>Limosilactobacillus</taxon>
    </lineage>
</organism>
<comment type="similarity">
    <text evidence="10">Belongs to the ABC transporter superfamily. Multidrug exporter LmrA (TC 3.A.1.117.1) family.</text>
</comment>
<feature type="domain" description="ABC transporter" evidence="13">
    <location>
        <begin position="335"/>
        <end position="570"/>
    </location>
</feature>
<dbReference type="Proteomes" id="UP000216122">
    <property type="component" value="Unassembled WGS sequence"/>
</dbReference>
<dbReference type="RefSeq" id="WP_094503725.1">
    <property type="nucleotide sequence ID" value="NZ_NGPH01000008.1"/>
</dbReference>
<dbReference type="InterPro" id="IPR036640">
    <property type="entry name" value="ABC1_TM_sf"/>
</dbReference>
<evidence type="ECO:0000256" key="3">
    <source>
        <dbReference type="ARBA" id="ARBA00022692"/>
    </source>
</evidence>
<dbReference type="PROSITE" id="PS50929">
    <property type="entry name" value="ABC_TM1F"/>
    <property type="match status" value="1"/>
</dbReference>
<dbReference type="Pfam" id="PF00005">
    <property type="entry name" value="ABC_tran"/>
    <property type="match status" value="1"/>
</dbReference>
<evidence type="ECO:0000256" key="6">
    <source>
        <dbReference type="ARBA" id="ARBA00022989"/>
    </source>
</evidence>
<dbReference type="SMART" id="SM00382">
    <property type="entry name" value="AAA"/>
    <property type="match status" value="1"/>
</dbReference>
<keyword evidence="3 12" id="KW-0812">Transmembrane</keyword>
<dbReference type="Gene3D" id="3.40.50.300">
    <property type="entry name" value="P-loop containing nucleotide triphosphate hydrolases"/>
    <property type="match status" value="1"/>
</dbReference>
<dbReference type="PANTHER" id="PTHR43394">
    <property type="entry name" value="ATP-DEPENDENT PERMEASE MDL1, MITOCHONDRIAL"/>
    <property type="match status" value="1"/>
</dbReference>
<dbReference type="SUPFAM" id="SSF90123">
    <property type="entry name" value="ABC transporter transmembrane region"/>
    <property type="match status" value="1"/>
</dbReference>
<dbReference type="InterPro" id="IPR027417">
    <property type="entry name" value="P-loop_NTPase"/>
</dbReference>